<dbReference type="RefSeq" id="WP_042231860.1">
    <property type="nucleotide sequence ID" value="NZ_CP026520.1"/>
</dbReference>
<dbReference type="OrthoDB" id="9803735at2"/>
<evidence type="ECO:0000313" key="7">
    <source>
        <dbReference type="EMBL" id="QAV21600.1"/>
    </source>
</evidence>
<dbReference type="CDD" id="cd05466">
    <property type="entry name" value="PBP2_LTTR_substrate"/>
    <property type="match status" value="1"/>
</dbReference>
<accession>A0A410X4R6</accession>
<dbReference type="EMBL" id="JAMDMJ010000018">
    <property type="protein sequence ID" value="MCY9597322.1"/>
    <property type="molecule type" value="Genomic_DNA"/>
</dbReference>
<dbReference type="PROSITE" id="PS50931">
    <property type="entry name" value="HTH_LYSR"/>
    <property type="match status" value="1"/>
</dbReference>
<dbReference type="PRINTS" id="PR00039">
    <property type="entry name" value="HTHLYSR"/>
</dbReference>
<keyword evidence="4" id="KW-0804">Transcription</keyword>
<dbReference type="Proteomes" id="UP001527202">
    <property type="component" value="Unassembled WGS sequence"/>
</dbReference>
<dbReference type="GeneID" id="95373359"/>
<keyword evidence="2" id="KW-0805">Transcription regulation</keyword>
<name>A0A410X4R6_9BACL</name>
<evidence type="ECO:0000256" key="1">
    <source>
        <dbReference type="ARBA" id="ARBA00009437"/>
    </source>
</evidence>
<dbReference type="EMBL" id="CP026520">
    <property type="protein sequence ID" value="QAV21600.1"/>
    <property type="molecule type" value="Genomic_DNA"/>
</dbReference>
<comment type="similarity">
    <text evidence="1">Belongs to the LysR transcriptional regulatory family.</text>
</comment>
<protein>
    <submittedName>
        <fullName evidence="7">LysR family transcriptional regulator</fullName>
    </submittedName>
</protein>
<dbReference type="InterPro" id="IPR036388">
    <property type="entry name" value="WH-like_DNA-bd_sf"/>
</dbReference>
<dbReference type="GO" id="GO:0003700">
    <property type="term" value="F:DNA-binding transcription factor activity"/>
    <property type="evidence" value="ECO:0007669"/>
    <property type="project" value="InterPro"/>
</dbReference>
<evidence type="ECO:0000313" key="8">
    <source>
        <dbReference type="Proteomes" id="UP000288943"/>
    </source>
</evidence>
<evidence type="ECO:0000313" key="6">
    <source>
        <dbReference type="EMBL" id="MCY9597322.1"/>
    </source>
</evidence>
<reference evidence="6 9" key="2">
    <citation type="submission" date="2022-05" db="EMBL/GenBank/DDBJ databases">
        <title>Genome Sequencing of Bee-Associated Microbes.</title>
        <authorList>
            <person name="Dunlap C."/>
        </authorList>
    </citation>
    <scope>NUCLEOTIDE SEQUENCE [LARGE SCALE GENOMIC DNA]</scope>
    <source>
        <strain evidence="6 9">NRRL B-23120</strain>
    </source>
</reference>
<dbReference type="Gene3D" id="1.10.10.10">
    <property type="entry name" value="Winged helix-like DNA-binding domain superfamily/Winged helix DNA-binding domain"/>
    <property type="match status" value="1"/>
</dbReference>
<dbReference type="AlphaFoldDB" id="A0A410X4R6"/>
<evidence type="ECO:0000256" key="3">
    <source>
        <dbReference type="ARBA" id="ARBA00023125"/>
    </source>
</evidence>
<dbReference type="KEGG" id="pchi:PC41400_00830"/>
<dbReference type="InterPro" id="IPR000847">
    <property type="entry name" value="LysR_HTH_N"/>
</dbReference>
<proteinExistence type="inferred from homology"/>
<feature type="domain" description="HTH lysR-type" evidence="5">
    <location>
        <begin position="1"/>
        <end position="58"/>
    </location>
</feature>
<keyword evidence="3" id="KW-0238">DNA-binding</keyword>
<keyword evidence="9" id="KW-1185">Reference proteome</keyword>
<dbReference type="SUPFAM" id="SSF46785">
    <property type="entry name" value="Winged helix' DNA-binding domain"/>
    <property type="match status" value="1"/>
</dbReference>
<dbReference type="Pfam" id="PF00126">
    <property type="entry name" value="HTH_1"/>
    <property type="match status" value="1"/>
</dbReference>
<dbReference type="SUPFAM" id="SSF53850">
    <property type="entry name" value="Periplasmic binding protein-like II"/>
    <property type="match status" value="1"/>
</dbReference>
<evidence type="ECO:0000313" key="9">
    <source>
        <dbReference type="Proteomes" id="UP001527202"/>
    </source>
</evidence>
<dbReference type="Pfam" id="PF03466">
    <property type="entry name" value="LysR_substrate"/>
    <property type="match status" value="1"/>
</dbReference>
<organism evidence="7 8">
    <name type="scientific">Paenibacillus chitinolyticus</name>
    <dbReference type="NCBI Taxonomy" id="79263"/>
    <lineage>
        <taxon>Bacteria</taxon>
        <taxon>Bacillati</taxon>
        <taxon>Bacillota</taxon>
        <taxon>Bacilli</taxon>
        <taxon>Bacillales</taxon>
        <taxon>Paenibacillaceae</taxon>
        <taxon>Paenibacillus</taxon>
    </lineage>
</organism>
<dbReference type="InterPro" id="IPR005119">
    <property type="entry name" value="LysR_subst-bd"/>
</dbReference>
<dbReference type="Proteomes" id="UP000288943">
    <property type="component" value="Chromosome"/>
</dbReference>
<evidence type="ECO:0000256" key="2">
    <source>
        <dbReference type="ARBA" id="ARBA00023015"/>
    </source>
</evidence>
<evidence type="ECO:0000256" key="4">
    <source>
        <dbReference type="ARBA" id="ARBA00023163"/>
    </source>
</evidence>
<dbReference type="PANTHER" id="PTHR30419">
    <property type="entry name" value="HTH-TYPE TRANSCRIPTIONAL REGULATOR YBHD"/>
    <property type="match status" value="1"/>
</dbReference>
<dbReference type="InterPro" id="IPR036390">
    <property type="entry name" value="WH_DNA-bd_sf"/>
</dbReference>
<dbReference type="GO" id="GO:0005829">
    <property type="term" value="C:cytosol"/>
    <property type="evidence" value="ECO:0007669"/>
    <property type="project" value="TreeGrafter"/>
</dbReference>
<dbReference type="InterPro" id="IPR050950">
    <property type="entry name" value="HTH-type_LysR_regulators"/>
</dbReference>
<gene>
    <name evidence="6" type="ORF">M5X16_16295</name>
    <name evidence="7" type="ORF">PC41400_00830</name>
</gene>
<dbReference type="GO" id="GO:0003677">
    <property type="term" value="F:DNA binding"/>
    <property type="evidence" value="ECO:0007669"/>
    <property type="project" value="UniProtKB-KW"/>
</dbReference>
<reference evidence="7 8" key="1">
    <citation type="submission" date="2018-01" db="EMBL/GenBank/DDBJ databases">
        <title>The whole genome sequencing and assembly of Paenibacillus chitinolyticus KCCM 41400 strain.</title>
        <authorList>
            <person name="Kim J.-Y."/>
            <person name="Park M.-K."/>
            <person name="Lee Y.-J."/>
            <person name="Yi H."/>
            <person name="Bahn Y.-S."/>
            <person name="Kim J.F."/>
            <person name="Lee D.-W."/>
        </authorList>
    </citation>
    <scope>NUCLEOTIDE SEQUENCE [LARGE SCALE GENOMIC DNA]</scope>
    <source>
        <strain evidence="7 8">KCCM 41400</strain>
    </source>
</reference>
<evidence type="ECO:0000259" key="5">
    <source>
        <dbReference type="PROSITE" id="PS50931"/>
    </source>
</evidence>
<dbReference type="Gene3D" id="3.40.190.290">
    <property type="match status" value="1"/>
</dbReference>
<sequence>MDLKQLHYFKAIAEEGQITAAAKKLHIAQPPLSQQLKAMEETLGAALFRREGRRMLLTEEGRTLYKHAVKIIASMEEAQEEIHAVRSGWSGKLCIGVNTLSDDLLPRILGEFRQNYPQFTFKIHQNESSILCRLLKEQTIDLAIVRMPLPLPLQDFTVHYVRSERYCFVTAAGDMQAQSPVTFEQIREYPLIIPSTEGLGLHHMIHEEFAKRRLEPDIVCECSDMSTLLQLISSGLGAGIVPETVPKLHPGPLLRYIPIEGDILPAQSALIGLRDGWLSRASRSFIDAYRNW</sequence>
<dbReference type="FunFam" id="1.10.10.10:FF:000001">
    <property type="entry name" value="LysR family transcriptional regulator"/>
    <property type="match status" value="1"/>
</dbReference>